<comment type="catalytic activity">
    <reaction evidence="6">
        <text>7,8-dihydroneopterin 3'-triphosphate + H2O = 6-carboxy-5,6,7,8-tetrahydropterin + triphosphate + acetaldehyde + 2 H(+)</text>
        <dbReference type="Rhea" id="RHEA:27966"/>
        <dbReference type="ChEBI" id="CHEBI:15343"/>
        <dbReference type="ChEBI" id="CHEBI:15377"/>
        <dbReference type="ChEBI" id="CHEBI:15378"/>
        <dbReference type="ChEBI" id="CHEBI:18036"/>
        <dbReference type="ChEBI" id="CHEBI:58462"/>
        <dbReference type="ChEBI" id="CHEBI:61032"/>
        <dbReference type="EC" id="4.1.2.50"/>
    </reaction>
</comment>
<evidence type="ECO:0000256" key="4">
    <source>
        <dbReference type="ARBA" id="ARBA00018141"/>
    </source>
</evidence>
<dbReference type="EMBL" id="JAENHP010000025">
    <property type="protein sequence ID" value="MBM2622427.1"/>
    <property type="molecule type" value="Genomic_DNA"/>
</dbReference>
<evidence type="ECO:0000313" key="7">
    <source>
        <dbReference type="EMBL" id="MBM2622427.1"/>
    </source>
</evidence>
<evidence type="ECO:0000256" key="5">
    <source>
        <dbReference type="ARBA" id="ARBA00031449"/>
    </source>
</evidence>
<sequence length="144" mass="16102">MVLDGTTGVGVSYLVEVEHRFRAVQGLPSPVRAERGLSRLASGEGVEVIVRVAVAFEDEQLTPRGWFFDTDAAAAELAECCAELEGRPWTEVFEFRPTFELVARHLHARLAARLPQLAYVEIRDVDFGVTTRYVPPPRHRTGIR</sequence>
<dbReference type="SUPFAM" id="SSF55620">
    <property type="entry name" value="Tetrahydrobiopterin biosynthesis enzymes-like"/>
    <property type="match status" value="1"/>
</dbReference>
<comment type="caution">
    <text evidence="7">The sequence shown here is derived from an EMBL/GenBank/DDBJ whole genome shotgun (WGS) entry which is preliminary data.</text>
</comment>
<dbReference type="InterPro" id="IPR007115">
    <property type="entry name" value="6-PTP_synth/QueD"/>
</dbReference>
<accession>A0ABS2ARD0</accession>
<comment type="similarity">
    <text evidence="2">Belongs to the PTPS family. QueD subfamily.</text>
</comment>
<dbReference type="EC" id="4.1.2.50" evidence="3"/>
<keyword evidence="8" id="KW-1185">Reference proteome</keyword>
<dbReference type="InterPro" id="IPR038418">
    <property type="entry name" value="6-PTP_synth/QueD_sf"/>
</dbReference>
<evidence type="ECO:0000256" key="6">
    <source>
        <dbReference type="ARBA" id="ARBA00048807"/>
    </source>
</evidence>
<name>A0ABS2ARD0_9ACTN</name>
<evidence type="ECO:0000313" key="8">
    <source>
        <dbReference type="Proteomes" id="UP000632138"/>
    </source>
</evidence>
<comment type="pathway">
    <text evidence="1">Purine metabolism; 7-cyano-7-deazaguanine biosynthesis.</text>
</comment>
<evidence type="ECO:0000256" key="2">
    <source>
        <dbReference type="ARBA" id="ARBA00008900"/>
    </source>
</evidence>
<reference evidence="7 8" key="1">
    <citation type="submission" date="2021-01" db="EMBL/GenBank/DDBJ databases">
        <title>Actinoplanes sp. nov. LDG1-06 isolated from lichen.</title>
        <authorList>
            <person name="Saeng-In P."/>
            <person name="Phongsopitanun W."/>
            <person name="Kanchanasin P."/>
            <person name="Yuki M."/>
            <person name="Kudo T."/>
            <person name="Ohkuma M."/>
            <person name="Tanasupawat S."/>
        </authorList>
    </citation>
    <scope>NUCLEOTIDE SEQUENCE [LARGE SCALE GENOMIC DNA]</scope>
    <source>
        <strain evidence="7 8">LDG1-06</strain>
    </source>
</reference>
<evidence type="ECO:0000256" key="3">
    <source>
        <dbReference type="ARBA" id="ARBA00012982"/>
    </source>
</evidence>
<dbReference type="Gene3D" id="3.30.479.10">
    <property type="entry name" value="6-pyruvoyl tetrahydropterin synthase/QueD"/>
    <property type="match status" value="1"/>
</dbReference>
<protein>
    <recommendedName>
        <fullName evidence="4">6-carboxy-5,6,7,8-tetrahydropterin synthase</fullName>
        <ecNumber evidence="3">4.1.2.50</ecNumber>
    </recommendedName>
    <alternativeName>
        <fullName evidence="5">Queuosine biosynthesis protein QueD</fullName>
    </alternativeName>
</protein>
<organism evidence="7 8">
    <name type="scientific">Paractinoplanes ovalisporus</name>
    <dbReference type="NCBI Taxonomy" id="2810368"/>
    <lineage>
        <taxon>Bacteria</taxon>
        <taxon>Bacillati</taxon>
        <taxon>Actinomycetota</taxon>
        <taxon>Actinomycetes</taxon>
        <taxon>Micromonosporales</taxon>
        <taxon>Micromonosporaceae</taxon>
        <taxon>Paractinoplanes</taxon>
    </lineage>
</organism>
<dbReference type="Proteomes" id="UP000632138">
    <property type="component" value="Unassembled WGS sequence"/>
</dbReference>
<evidence type="ECO:0000256" key="1">
    <source>
        <dbReference type="ARBA" id="ARBA00005061"/>
    </source>
</evidence>
<gene>
    <name evidence="7" type="ORF">JIG36_43685</name>
</gene>
<proteinExistence type="inferred from homology"/>
<dbReference type="Pfam" id="PF01242">
    <property type="entry name" value="PTPS"/>
    <property type="match status" value="1"/>
</dbReference>